<keyword evidence="1" id="KW-0732">Signal</keyword>
<comment type="caution">
    <text evidence="3">The sequence shown here is derived from an EMBL/GenBank/DDBJ whole genome shotgun (WGS) entry which is preliminary data.</text>
</comment>
<dbReference type="Proteomes" id="UP000297635">
    <property type="component" value="Unassembled WGS sequence"/>
</dbReference>
<feature type="signal peptide" evidence="1">
    <location>
        <begin position="1"/>
        <end position="18"/>
    </location>
</feature>
<evidence type="ECO:0000256" key="1">
    <source>
        <dbReference type="SAM" id="SignalP"/>
    </source>
</evidence>
<gene>
    <name evidence="3" type="ORF">EZ315_07150</name>
</gene>
<dbReference type="InterPro" id="IPR031345">
    <property type="entry name" value="T9SS_Plug_N"/>
</dbReference>
<protein>
    <submittedName>
        <fullName evidence="3">DUF5103 domain-containing protein</fullName>
    </submittedName>
</protein>
<accession>A0A4Z0VAI3</accession>
<organism evidence="3 4">
    <name type="scientific">Duncaniella freteri</name>
    <dbReference type="NCBI Taxonomy" id="2530391"/>
    <lineage>
        <taxon>Bacteria</taxon>
        <taxon>Pseudomonadati</taxon>
        <taxon>Bacteroidota</taxon>
        <taxon>Bacteroidia</taxon>
        <taxon>Bacteroidales</taxon>
        <taxon>Muribaculaceae</taxon>
        <taxon>Duncaniella</taxon>
    </lineage>
</organism>
<dbReference type="AlphaFoldDB" id="A0A4Z0VAI3"/>
<evidence type="ECO:0000313" key="4">
    <source>
        <dbReference type="Proteomes" id="UP000297635"/>
    </source>
</evidence>
<dbReference type="Pfam" id="PF17116">
    <property type="entry name" value="T9SS_plug_1st"/>
    <property type="match status" value="1"/>
</dbReference>
<proteinExistence type="predicted"/>
<reference evidence="3 4" key="1">
    <citation type="submission" date="2019-02" db="EMBL/GenBank/DDBJ databases">
        <title>Isolation and identification of novel species under the genus Muribaculum.</title>
        <authorList>
            <person name="Miyake S."/>
            <person name="Ding Y."/>
            <person name="Low A."/>
            <person name="Soh M."/>
            <person name="Seedorf H."/>
        </authorList>
    </citation>
    <scope>NUCLEOTIDE SEQUENCE [LARGE SCALE GENOMIC DNA]</scope>
    <source>
        <strain evidence="3 4">TLL-A3</strain>
    </source>
</reference>
<dbReference type="GeneID" id="82149565"/>
<sequence>MLRLLAAISLIIATLASAQGEESDTRQGCISPTFRTLHIRHADDMWAPPVINLNNNSERIAVSFDELADEHRYLRYSLTHCDAEWMSEGLVDSEFLDSFNEGTVDNYEYSQATVVHYVHYAITIPNNQIRITQPGNYLLRVYDERDPDNTLVQARFGAADFSATVRATVSSRTDIDSNKSHQQLDISVDTRHVNVEDPFNDIKVVITQNGRYDNEAIITAPQRILGKDIVYEHMRQLIFPAGNEYRRFDISSVNYPGTGVERMIHDAPIYNAVLHTDGPRSNESYLYDQTQHGRFLVRSTDTEHPDTEADYVLTHFTLDMPPIAGYDIFIDGDITSRTFGPSSRMIYNHASGCYEQSLLLKQGAYNYQYLAVPADRTEGETAPIEGDKHQTINEYTIKVYHRPKGTRFDRLIGVTSVTSGI</sequence>
<dbReference type="RefSeq" id="WP_135471475.1">
    <property type="nucleotide sequence ID" value="NZ_SJSA01000001.1"/>
</dbReference>
<name>A0A4Z0VAI3_9BACT</name>
<keyword evidence="4" id="KW-1185">Reference proteome</keyword>
<evidence type="ECO:0000259" key="2">
    <source>
        <dbReference type="Pfam" id="PF17116"/>
    </source>
</evidence>
<feature type="domain" description="Type 9 secretion system plug protein N-terminal" evidence="2">
    <location>
        <begin position="36"/>
        <end position="156"/>
    </location>
</feature>
<dbReference type="EMBL" id="SJSA01000001">
    <property type="protein sequence ID" value="TGG40463.1"/>
    <property type="molecule type" value="Genomic_DNA"/>
</dbReference>
<evidence type="ECO:0000313" key="3">
    <source>
        <dbReference type="EMBL" id="TGG40463.1"/>
    </source>
</evidence>
<feature type="chain" id="PRO_5021195870" evidence="1">
    <location>
        <begin position="19"/>
        <end position="421"/>
    </location>
</feature>